<reference evidence="2" key="3">
    <citation type="journal article" date="2011" name="Annu. Rev. Phytopathol.">
        <title>A successful bacterial coup d'etat: how Rhodococcus fascians redirects plant development.</title>
        <authorList>
            <person name="Stes E."/>
            <person name="Vandeputte O.M."/>
            <person name="El Jaziri M."/>
            <person name="Holsters M."/>
            <person name="Vereecke D."/>
        </authorList>
    </citation>
    <scope>NUCLEOTIDE SEQUENCE</scope>
    <source>
        <strain evidence="2">D188</strain>
        <plasmid evidence="2">pFiD188</plasmid>
    </source>
</reference>
<name>G8JYX2_RHOFA</name>
<reference evidence="2" key="4">
    <citation type="submission" date="2011-06" db="EMBL/GenBank/DDBJ databases">
        <authorList>
            <person name="Vereecke D.M."/>
        </authorList>
    </citation>
    <scope>NUCLEOTIDE SEQUENCE</scope>
    <source>
        <strain evidence="2">D188</strain>
        <plasmid evidence="2">pFiD188</plasmid>
    </source>
</reference>
<keyword evidence="2" id="KW-0614">Plasmid</keyword>
<gene>
    <name evidence="2" type="ORF">pFi_107</name>
</gene>
<organism evidence="2">
    <name type="scientific">Rhodococcoides fascians D188</name>
    <dbReference type="NCBI Taxonomy" id="1051973"/>
    <lineage>
        <taxon>Bacteria</taxon>
        <taxon>Bacillati</taxon>
        <taxon>Actinomycetota</taxon>
        <taxon>Actinomycetes</taxon>
        <taxon>Mycobacteriales</taxon>
        <taxon>Nocardiaceae</taxon>
        <taxon>Rhodococcoides</taxon>
    </lineage>
</organism>
<feature type="region of interest" description="Disordered" evidence="1">
    <location>
        <begin position="1"/>
        <end position="37"/>
    </location>
</feature>
<feature type="compositionally biased region" description="Basic residues" evidence="1">
    <location>
        <begin position="1"/>
        <end position="35"/>
    </location>
</feature>
<dbReference type="EMBL" id="JN093097">
    <property type="protein sequence ID" value="AET25243.1"/>
    <property type="molecule type" value="Genomic_DNA"/>
</dbReference>
<accession>G8JYX2</accession>
<proteinExistence type="predicted"/>
<reference evidence="2" key="1">
    <citation type="journal article" date="2009" name="Proc. Natl. Acad. Sci. U.S.A.">
        <title>Identification of Rhodococcus fascians cytokinins and their modus operandi to reshape the plant.</title>
        <authorList>
            <person name="Pertry I."/>
            <person name="Vaclavikova K."/>
            <person name="Depuydt S."/>
            <person name="Galuszka P."/>
            <person name="Spichal L."/>
            <person name="Temmerman W."/>
            <person name="Stes E."/>
            <person name="Schmulling T."/>
            <person name="Kakimoto T."/>
            <person name="Van Montagu M.C."/>
            <person name="Strnad M."/>
            <person name="Holsters M."/>
            <person name="Tarkowski P."/>
            <person name="Vereecke D."/>
        </authorList>
    </citation>
    <scope>NUCLEOTIDE SEQUENCE</scope>
    <source>
        <strain evidence="2">D188</strain>
        <plasmid evidence="2">pFiD188</plasmid>
    </source>
</reference>
<protein>
    <submittedName>
        <fullName evidence="2">Uncharacterized protein</fullName>
    </submittedName>
</protein>
<evidence type="ECO:0000256" key="1">
    <source>
        <dbReference type="SAM" id="MobiDB-lite"/>
    </source>
</evidence>
<reference evidence="2" key="5">
    <citation type="journal article" date="2012" name="Mol. Plant Microbe Interact.">
        <title>pFiD188, the linear virulence plasmid of Rhodococcus fascians D188.</title>
        <authorList>
            <person name="Francis I."/>
            <person name="De Keyser A."/>
            <person name="De Backer P."/>
            <person name="Simon-Mateo C."/>
            <person name="Kalkus J."/>
            <person name="Pertry I."/>
            <person name="Ardiles-Diaz W."/>
            <person name="De Rycke R."/>
            <person name="Vandeputte O.M."/>
            <person name="El Jaziri M."/>
            <person name="Holsters M."/>
            <person name="Vereecke D."/>
        </authorList>
    </citation>
    <scope>NUCLEOTIDE SEQUENCE</scope>
    <source>
        <strain evidence="2">D188</strain>
        <plasmid evidence="2">pFiD188</plasmid>
    </source>
</reference>
<evidence type="ECO:0000313" key="2">
    <source>
        <dbReference type="EMBL" id="AET25243.1"/>
    </source>
</evidence>
<geneLocation type="plasmid" evidence="2">
    <name>pFiD188</name>
</geneLocation>
<dbReference type="AlphaFoldDB" id="G8JYX2"/>
<sequence length="65" mass="7557">MAISSRHHAARRLSRRPSRRPPDRTHRRSHRHRRRIGIETVTCHGPCAIGCSRRATPHHDDGHKT</sequence>
<reference evidence="2" key="2">
    <citation type="journal article" date="2010" name="Mol. Plant Microbe Interact.">
        <title>Rhodococcus fascians impacts plant development through the dynamic fas-mediated production of a cytokinin mix.</title>
        <authorList>
            <person name="Pertry I."/>
            <person name="Vaclavikova K."/>
            <person name="Gemrotova M."/>
            <person name="Spichal L."/>
            <person name="Galuszka P."/>
            <person name="Depuydt S."/>
            <person name="Temmerman W."/>
            <person name="Stes E."/>
            <person name="De Keyser A."/>
            <person name="Riefler M."/>
            <person name="Biondi S."/>
            <person name="Novak O."/>
            <person name="Schmulling T."/>
            <person name="Strnad M."/>
            <person name="Tarkowski P."/>
            <person name="Holsters M."/>
            <person name="Vereecke D."/>
        </authorList>
    </citation>
    <scope>NUCLEOTIDE SEQUENCE</scope>
    <source>
        <strain evidence="2">D188</strain>
        <plasmid evidence="2">pFiD188</plasmid>
    </source>
</reference>